<evidence type="ECO:0008006" key="6">
    <source>
        <dbReference type="Google" id="ProtNLM"/>
    </source>
</evidence>
<proteinExistence type="predicted"/>
<dbReference type="InterPro" id="IPR034032">
    <property type="entry name" value="Zn_MMP-like_bac"/>
</dbReference>
<dbReference type="AlphaFoldDB" id="D1VYK2"/>
<dbReference type="EMBL" id="ADEF01000024">
    <property type="protein sequence ID" value="EFA97823.1"/>
    <property type="molecule type" value="Genomic_DNA"/>
</dbReference>
<dbReference type="InterPro" id="IPR032534">
    <property type="entry name" value="EcxA_zinc-bd"/>
</dbReference>
<name>D1VYK2_9BACT</name>
<sequence length="829" mass="96860">MYIKKKTILLAIASVFAVKTEAHPFIFQDTVMRNIKKVVKMVENDSIHTANDAKQKETAYDKLMKEAPLSVTKGMFTVHHIKDRWYFEIPDSLIGRYFLASTRYTSVPQNFGKYGGESLNTRTFYFEKRDKENLLIRTYVLSQESNERDCITENVKKNTIDPIVELLPIIQGNRLKNMNLVDATSLFTKDNSLMSFTKSSKKLMRLGSLQTDRTFIDTIKTYTQNIEVVTTRTYGVNESIVPASSTGYITLGLNTSIVILPKYPMRKRLWDERVGYFVKEYTIFSDKQHKVQKESFISRYQLIPKDKEKYLRGELVEPIKPIVFYIDPATPKKWIPYLIKGINDWNVAFEAAGFKNAIMGKEWPNDSTMSVDDARFSMIRYLPSEIENAYGPNIIDPRSGEIIEAHVCWYHNVMNLLTKWYMTQCGPLDKRAQTMNFDEELMGNLIRFVSSHEVGHSLGLRHNMGASYATPVEKLRNKQWVEQHGHTVSIMDYARFNYVAQPEDSISPKGLFPRINDYDKWAIKWGYQYRPELKDEFEEKAVLRAETTETLRKNPQLWFGGEGRDEDPRSQMEDLGNDNVLANEYGIKNLKRVISNLLQWTYQEDGQYENLIEVYNTVRQQFKRYSNHVLKHIGGRYLNNLPDKKPFEIASAETQKKALGYLQRHVFDAPLWLYPSNITEKTGTNMDTEIMSLQKNVLATLMSHDLLNRLYSDSFVSSKAYRLNDYLNDLFAIVWKPLNQDDGRQKRYRRELENSYLDILNNLLNPIDTTNYNDWKKNNSDLIIYLLSHLDKIEKTLKQTDLSKSNIQTQQLHHLLNKIKQIRERRFTN</sequence>
<dbReference type="Pfam" id="PF16313">
    <property type="entry name" value="DUF4953"/>
    <property type="match status" value="1"/>
</dbReference>
<dbReference type="Pfam" id="PF17162">
    <property type="entry name" value="DUF5118"/>
    <property type="match status" value="1"/>
</dbReference>
<evidence type="ECO:0000259" key="3">
    <source>
        <dbReference type="Pfam" id="PF17162"/>
    </source>
</evidence>
<gene>
    <name evidence="4" type="ORF">HMPREF9019_1769</name>
</gene>
<reference evidence="4 5" key="1">
    <citation type="submission" date="2009-12" db="EMBL/GenBank/DDBJ databases">
        <title>Genome Sequence of Prevotella timonensis CRIS 5C-B1.</title>
        <authorList>
            <person name="Durkin A.S."/>
            <person name="Madupu R."/>
            <person name="Torralba M."/>
            <person name="Methe B."/>
            <person name="Sutton G."/>
            <person name="Strausberg R.L."/>
            <person name="Nelson K.E."/>
        </authorList>
    </citation>
    <scope>NUCLEOTIDE SEQUENCE [LARGE SCALE GENOMIC DNA]</scope>
    <source>
        <strain evidence="4 5">CRIS 5C-B1</strain>
    </source>
</reference>
<evidence type="ECO:0000259" key="2">
    <source>
        <dbReference type="Pfam" id="PF17148"/>
    </source>
</evidence>
<evidence type="ECO:0000313" key="5">
    <source>
        <dbReference type="Proteomes" id="UP000004001"/>
    </source>
</evidence>
<dbReference type="SUPFAM" id="SSF55486">
    <property type="entry name" value="Metalloproteases ('zincins'), catalytic domain"/>
    <property type="match status" value="1"/>
</dbReference>
<protein>
    <recommendedName>
        <fullName evidence="6">Zinc-dependent metalloprotease</fullName>
    </recommendedName>
</protein>
<dbReference type="InterPro" id="IPR033413">
    <property type="entry name" value="DUF5117"/>
</dbReference>
<dbReference type="PANTHER" id="PTHR38478:SF1">
    <property type="entry name" value="ZINC DEPENDENT METALLOPROTEASE DOMAIN LIPOPROTEIN"/>
    <property type="match status" value="1"/>
</dbReference>
<dbReference type="PANTHER" id="PTHR38478">
    <property type="entry name" value="PEPTIDASE M1A AND M12B"/>
    <property type="match status" value="1"/>
</dbReference>
<dbReference type="CDD" id="cd04276">
    <property type="entry name" value="ZnMc_MMP_like_2"/>
    <property type="match status" value="1"/>
</dbReference>
<dbReference type="GO" id="GO:0008237">
    <property type="term" value="F:metallopeptidase activity"/>
    <property type="evidence" value="ECO:0007669"/>
    <property type="project" value="InterPro"/>
</dbReference>
<feature type="domain" description="DUF5117" evidence="2">
    <location>
        <begin position="116"/>
        <end position="305"/>
    </location>
</feature>
<evidence type="ECO:0000259" key="1">
    <source>
        <dbReference type="Pfam" id="PF16313"/>
    </source>
</evidence>
<dbReference type="eggNOG" id="COG5549">
    <property type="taxonomic scope" value="Bacteria"/>
</dbReference>
<dbReference type="Pfam" id="PF17148">
    <property type="entry name" value="DUF5117"/>
    <property type="match status" value="1"/>
</dbReference>
<evidence type="ECO:0000313" key="4">
    <source>
        <dbReference type="EMBL" id="EFA97823.1"/>
    </source>
</evidence>
<dbReference type="Proteomes" id="UP000004001">
    <property type="component" value="Unassembled WGS sequence"/>
</dbReference>
<dbReference type="RefSeq" id="WP_008123458.1">
    <property type="nucleotide sequence ID" value="NZ_ADEF01000024.1"/>
</dbReference>
<dbReference type="Gene3D" id="3.40.390.10">
    <property type="entry name" value="Collagenase (Catalytic Domain)"/>
    <property type="match status" value="1"/>
</dbReference>
<dbReference type="InterPro" id="IPR024079">
    <property type="entry name" value="MetalloPept_cat_dom_sf"/>
</dbReference>
<feature type="domain" description="EcxA zinc-binding" evidence="1">
    <location>
        <begin position="435"/>
        <end position="740"/>
    </location>
</feature>
<accession>D1VYK2</accession>
<comment type="caution">
    <text evidence="4">The sequence shown here is derived from an EMBL/GenBank/DDBJ whole genome shotgun (WGS) entry which is preliminary data.</text>
</comment>
<keyword evidence="5" id="KW-1185">Reference proteome</keyword>
<organism evidence="4 5">
    <name type="scientific">Hoylesella timonensis CRIS 5C-B1</name>
    <dbReference type="NCBI Taxonomy" id="679189"/>
    <lineage>
        <taxon>Bacteria</taxon>
        <taxon>Pseudomonadati</taxon>
        <taxon>Bacteroidota</taxon>
        <taxon>Bacteroidia</taxon>
        <taxon>Bacteroidales</taxon>
        <taxon>Prevotellaceae</taxon>
        <taxon>Hoylesella</taxon>
    </lineage>
</organism>
<feature type="domain" description="DUF5118" evidence="3">
    <location>
        <begin position="59"/>
        <end position="106"/>
    </location>
</feature>
<dbReference type="InterPro" id="IPR033428">
    <property type="entry name" value="DUF5118"/>
</dbReference>